<keyword evidence="3" id="KW-1185">Reference proteome</keyword>
<dbReference type="InterPro" id="IPR038883">
    <property type="entry name" value="AN11006-like"/>
</dbReference>
<organism evidence="2 3">
    <name type="scientific">Trematosphaeria pertusa</name>
    <dbReference type="NCBI Taxonomy" id="390896"/>
    <lineage>
        <taxon>Eukaryota</taxon>
        <taxon>Fungi</taxon>
        <taxon>Dikarya</taxon>
        <taxon>Ascomycota</taxon>
        <taxon>Pezizomycotina</taxon>
        <taxon>Dothideomycetes</taxon>
        <taxon>Pleosporomycetidae</taxon>
        <taxon>Pleosporales</taxon>
        <taxon>Massarineae</taxon>
        <taxon>Trematosphaeriaceae</taxon>
        <taxon>Trematosphaeria</taxon>
    </lineage>
</organism>
<dbReference type="InterPro" id="IPR001810">
    <property type="entry name" value="F-box_dom"/>
</dbReference>
<name>A0A6A6IHU4_9PLEO</name>
<protein>
    <recommendedName>
        <fullName evidence="1">F-box domain-containing protein</fullName>
    </recommendedName>
</protein>
<dbReference type="Proteomes" id="UP000800094">
    <property type="component" value="Unassembled WGS sequence"/>
</dbReference>
<reference evidence="2" key="1">
    <citation type="journal article" date="2020" name="Stud. Mycol.">
        <title>101 Dothideomycetes genomes: a test case for predicting lifestyles and emergence of pathogens.</title>
        <authorList>
            <person name="Haridas S."/>
            <person name="Albert R."/>
            <person name="Binder M."/>
            <person name="Bloem J."/>
            <person name="Labutti K."/>
            <person name="Salamov A."/>
            <person name="Andreopoulos B."/>
            <person name="Baker S."/>
            <person name="Barry K."/>
            <person name="Bills G."/>
            <person name="Bluhm B."/>
            <person name="Cannon C."/>
            <person name="Castanera R."/>
            <person name="Culley D."/>
            <person name="Daum C."/>
            <person name="Ezra D."/>
            <person name="Gonzalez J."/>
            <person name="Henrissat B."/>
            <person name="Kuo A."/>
            <person name="Liang C."/>
            <person name="Lipzen A."/>
            <person name="Lutzoni F."/>
            <person name="Magnuson J."/>
            <person name="Mondo S."/>
            <person name="Nolan M."/>
            <person name="Ohm R."/>
            <person name="Pangilinan J."/>
            <person name="Park H.-J."/>
            <person name="Ramirez L."/>
            <person name="Alfaro M."/>
            <person name="Sun H."/>
            <person name="Tritt A."/>
            <person name="Yoshinaga Y."/>
            <person name="Zwiers L.-H."/>
            <person name="Turgeon B."/>
            <person name="Goodwin S."/>
            <person name="Spatafora J."/>
            <person name="Crous P."/>
            <person name="Grigoriev I."/>
        </authorList>
    </citation>
    <scope>NUCLEOTIDE SEQUENCE</scope>
    <source>
        <strain evidence="2">CBS 122368</strain>
    </source>
</reference>
<dbReference type="EMBL" id="ML987194">
    <property type="protein sequence ID" value="KAF2249769.1"/>
    <property type="molecule type" value="Genomic_DNA"/>
</dbReference>
<dbReference type="GeneID" id="54586523"/>
<dbReference type="RefSeq" id="XP_033684773.1">
    <property type="nucleotide sequence ID" value="XM_033833193.1"/>
</dbReference>
<feature type="domain" description="F-box" evidence="1">
    <location>
        <begin position="16"/>
        <end position="87"/>
    </location>
</feature>
<proteinExistence type="predicted"/>
<dbReference type="Pfam" id="PF13013">
    <property type="entry name" value="F-box-like_2"/>
    <property type="match status" value="1"/>
</dbReference>
<accession>A0A6A6IHU4</accession>
<sequence>MRELAAMPPCSESAMMSTQAKNSKAFPFLELPAEVRNRIYEFAVENNRVRIAKRPGKGCTPIFLNFTKVCRLIRTEYRPLYLRRTHALVTLADVDSYVSVFVLSGGIESKDAIGNIVIYAPPSE</sequence>
<evidence type="ECO:0000313" key="2">
    <source>
        <dbReference type="EMBL" id="KAF2249769.1"/>
    </source>
</evidence>
<dbReference type="PANTHER" id="PTHR42085:SF1">
    <property type="entry name" value="F-BOX DOMAIN-CONTAINING PROTEIN"/>
    <property type="match status" value="1"/>
</dbReference>
<evidence type="ECO:0000259" key="1">
    <source>
        <dbReference type="Pfam" id="PF13013"/>
    </source>
</evidence>
<dbReference type="AlphaFoldDB" id="A0A6A6IHU4"/>
<dbReference type="PANTHER" id="PTHR42085">
    <property type="entry name" value="F-BOX DOMAIN-CONTAINING PROTEIN"/>
    <property type="match status" value="1"/>
</dbReference>
<evidence type="ECO:0000313" key="3">
    <source>
        <dbReference type="Proteomes" id="UP000800094"/>
    </source>
</evidence>
<dbReference type="OrthoDB" id="4133832at2759"/>
<gene>
    <name evidence="2" type="ORF">BU26DRAFT_563662</name>
</gene>